<comment type="catalytic activity">
    <reaction evidence="1">
        <text>beta-D-fructose 1,6-bisphosphate + H2O = beta-D-fructose 6-phosphate + phosphate</text>
        <dbReference type="Rhea" id="RHEA:11064"/>
        <dbReference type="ChEBI" id="CHEBI:15377"/>
        <dbReference type="ChEBI" id="CHEBI:32966"/>
        <dbReference type="ChEBI" id="CHEBI:43474"/>
        <dbReference type="ChEBI" id="CHEBI:57634"/>
        <dbReference type="EC" id="3.1.3.11"/>
    </reaction>
</comment>
<keyword evidence="9" id="KW-0119">Carbohydrate metabolism</keyword>
<dbReference type="RefSeq" id="WP_073573863.1">
    <property type="nucleotide sequence ID" value="NZ_JACCCZ010000001.1"/>
</dbReference>
<gene>
    <name evidence="12" type="ORF">HDA37_000909</name>
</gene>
<evidence type="ECO:0000256" key="8">
    <source>
        <dbReference type="ARBA" id="ARBA00023211"/>
    </source>
</evidence>
<dbReference type="GO" id="GO:0042132">
    <property type="term" value="F:fructose 1,6-bisphosphate 1-phosphatase activity"/>
    <property type="evidence" value="ECO:0007669"/>
    <property type="project" value="UniProtKB-EC"/>
</dbReference>
<dbReference type="AlphaFoldDB" id="A0A852W1A2"/>
<evidence type="ECO:0000256" key="4">
    <source>
        <dbReference type="ARBA" id="ARBA00013093"/>
    </source>
</evidence>
<comment type="caution">
    <text evidence="12">The sequence shown here is derived from an EMBL/GenBank/DDBJ whole genome shotgun (WGS) entry which is preliminary data.</text>
</comment>
<keyword evidence="13" id="KW-1185">Reference proteome</keyword>
<dbReference type="EC" id="3.1.3.11" evidence="4"/>
<sequence length="321" mass="31488">MDPPPDEVLMLELVRATESGAVVAGRCSGHHGAAGTRGDDRDPDRDRAVAAMRARLADVGLPTAVALGRDGPSGCAPACTAAFGLTRGTPSAGGGAPAAFAAAVVARSGAVRVLPPGEHGLVLAVGAGVHGAEVGHPVPDILRAVAAARGVRVTDLVVACADTAGRGPADAVRAEGARAVVPAGGVLEGAITAACPTRPVDLMLGHGPAAEAVLAAAAVRCLGGSVQFRTGAGGLRRAEDLVGSGGVVFCATAVGDGTLLRGVRVRAGRVITRSLTLASAPRSARLVETEHGLRPGPGTAGASARATDGVRPRPVRGGGLR</sequence>
<dbReference type="GO" id="GO:0005829">
    <property type="term" value="C:cytosol"/>
    <property type="evidence" value="ECO:0007669"/>
    <property type="project" value="TreeGrafter"/>
</dbReference>
<evidence type="ECO:0000256" key="7">
    <source>
        <dbReference type="ARBA" id="ARBA00022801"/>
    </source>
</evidence>
<name>A0A852W1A2_PSEA5</name>
<keyword evidence="6" id="KW-0479">Metal-binding</keyword>
<dbReference type="GO" id="GO:0030388">
    <property type="term" value="P:fructose 1,6-bisphosphate metabolic process"/>
    <property type="evidence" value="ECO:0007669"/>
    <property type="project" value="TreeGrafter"/>
</dbReference>
<protein>
    <recommendedName>
        <fullName evidence="5">Fructose-1,6-bisphosphatase class 2</fullName>
        <ecNumber evidence="4">3.1.3.11</ecNumber>
    </recommendedName>
    <alternativeName>
        <fullName evidence="10">D-fructose-1,6-bisphosphate 1-phosphohydrolase class 2</fullName>
    </alternativeName>
</protein>
<evidence type="ECO:0000256" key="10">
    <source>
        <dbReference type="ARBA" id="ARBA00032412"/>
    </source>
</evidence>
<evidence type="ECO:0000256" key="11">
    <source>
        <dbReference type="SAM" id="MobiDB-lite"/>
    </source>
</evidence>
<dbReference type="UniPathway" id="UPA00138"/>
<dbReference type="PANTHER" id="PTHR30447">
    <property type="entry name" value="FRUCTOSE-1,6-BISPHOSPHATASE CLASS 2"/>
    <property type="match status" value="1"/>
</dbReference>
<evidence type="ECO:0000313" key="13">
    <source>
        <dbReference type="Proteomes" id="UP000549695"/>
    </source>
</evidence>
<keyword evidence="8" id="KW-0464">Manganese</keyword>
<proteinExistence type="inferred from homology"/>
<dbReference type="GO" id="GO:0006094">
    <property type="term" value="P:gluconeogenesis"/>
    <property type="evidence" value="ECO:0007669"/>
    <property type="project" value="UniProtKB-UniPathway"/>
</dbReference>
<organism evidence="12 13">
    <name type="scientific">Pseudonocardia alni</name>
    <name type="common">Amycolata alni</name>
    <dbReference type="NCBI Taxonomy" id="33907"/>
    <lineage>
        <taxon>Bacteria</taxon>
        <taxon>Bacillati</taxon>
        <taxon>Actinomycetota</taxon>
        <taxon>Actinomycetes</taxon>
        <taxon>Pseudonocardiales</taxon>
        <taxon>Pseudonocardiaceae</taxon>
        <taxon>Pseudonocardia</taxon>
    </lineage>
</organism>
<reference evidence="12 13" key="1">
    <citation type="submission" date="2020-07" db="EMBL/GenBank/DDBJ databases">
        <title>Sequencing the genomes of 1000 actinobacteria strains.</title>
        <authorList>
            <person name="Klenk H.-P."/>
        </authorList>
    </citation>
    <scope>NUCLEOTIDE SEQUENCE [LARGE SCALE GENOMIC DNA]</scope>
    <source>
        <strain evidence="12 13">DSM 44749</strain>
    </source>
</reference>
<comment type="pathway">
    <text evidence="2">Carbohydrate biosynthesis; gluconeogenesis.</text>
</comment>
<dbReference type="SUPFAM" id="SSF56655">
    <property type="entry name" value="Carbohydrate phosphatase"/>
    <property type="match status" value="1"/>
</dbReference>
<dbReference type="GeneID" id="98050725"/>
<dbReference type="EMBL" id="JACCCZ010000001">
    <property type="protein sequence ID" value="NYG00624.1"/>
    <property type="molecule type" value="Genomic_DNA"/>
</dbReference>
<accession>A0A852W1A2</accession>
<evidence type="ECO:0000256" key="3">
    <source>
        <dbReference type="ARBA" id="ARBA00008989"/>
    </source>
</evidence>
<evidence type="ECO:0000313" key="12">
    <source>
        <dbReference type="EMBL" id="NYG00624.1"/>
    </source>
</evidence>
<dbReference type="Gene3D" id="3.30.540.10">
    <property type="entry name" value="Fructose-1,6-Bisphosphatase, subunit A, domain 1"/>
    <property type="match status" value="1"/>
</dbReference>
<dbReference type="PANTHER" id="PTHR30447:SF0">
    <property type="entry name" value="FRUCTOSE-1,6-BISPHOSPHATASE 1 CLASS 2-RELATED"/>
    <property type="match status" value="1"/>
</dbReference>
<dbReference type="Proteomes" id="UP000549695">
    <property type="component" value="Unassembled WGS sequence"/>
</dbReference>
<evidence type="ECO:0000256" key="5">
    <source>
        <dbReference type="ARBA" id="ARBA00014392"/>
    </source>
</evidence>
<dbReference type="GO" id="GO:0046872">
    <property type="term" value="F:metal ion binding"/>
    <property type="evidence" value="ECO:0007669"/>
    <property type="project" value="UniProtKB-KW"/>
</dbReference>
<evidence type="ECO:0000256" key="9">
    <source>
        <dbReference type="ARBA" id="ARBA00023277"/>
    </source>
</evidence>
<dbReference type="Pfam" id="PF03320">
    <property type="entry name" value="FBPase_glpX"/>
    <property type="match status" value="2"/>
</dbReference>
<dbReference type="GO" id="GO:0006071">
    <property type="term" value="P:glycerol metabolic process"/>
    <property type="evidence" value="ECO:0007669"/>
    <property type="project" value="InterPro"/>
</dbReference>
<evidence type="ECO:0000256" key="6">
    <source>
        <dbReference type="ARBA" id="ARBA00022723"/>
    </source>
</evidence>
<dbReference type="Gene3D" id="3.40.190.90">
    <property type="match status" value="1"/>
</dbReference>
<keyword evidence="7 12" id="KW-0378">Hydrolase</keyword>
<evidence type="ECO:0000256" key="1">
    <source>
        <dbReference type="ARBA" id="ARBA00001273"/>
    </source>
</evidence>
<evidence type="ECO:0000256" key="2">
    <source>
        <dbReference type="ARBA" id="ARBA00004742"/>
    </source>
</evidence>
<comment type="similarity">
    <text evidence="3">Belongs to the FBPase class 2 family.</text>
</comment>
<dbReference type="InterPro" id="IPR004464">
    <property type="entry name" value="FBPase_class-2/SBPase"/>
</dbReference>
<feature type="region of interest" description="Disordered" evidence="11">
    <location>
        <begin position="284"/>
        <end position="321"/>
    </location>
</feature>